<evidence type="ECO:0000313" key="5">
    <source>
        <dbReference type="Proteomes" id="UP001168877"/>
    </source>
</evidence>
<dbReference type="Pfam" id="PF00076">
    <property type="entry name" value="RRM_1"/>
    <property type="match status" value="1"/>
</dbReference>
<dbReference type="PANTHER" id="PTHR36309:SF1">
    <property type="entry name" value="RNA-BINDING (RRM_RBD_RNP MOTIFS) FAMILY PROTEIN"/>
    <property type="match status" value="1"/>
</dbReference>
<dbReference type="EMBL" id="JAUESC010000001">
    <property type="protein sequence ID" value="KAK0607254.1"/>
    <property type="molecule type" value="Genomic_DNA"/>
</dbReference>
<proteinExistence type="predicted"/>
<name>A0AA39W2B9_ACESA</name>
<dbReference type="Gene3D" id="3.30.70.330">
    <property type="match status" value="1"/>
</dbReference>
<reference evidence="4" key="2">
    <citation type="submission" date="2023-06" db="EMBL/GenBank/DDBJ databases">
        <authorList>
            <person name="Swenson N.G."/>
            <person name="Wegrzyn J.L."/>
            <person name="Mcevoy S.L."/>
        </authorList>
    </citation>
    <scope>NUCLEOTIDE SEQUENCE</scope>
    <source>
        <strain evidence="4">NS2018</strain>
        <tissue evidence="4">Leaf</tissue>
    </source>
</reference>
<dbReference type="GO" id="GO:0003723">
    <property type="term" value="F:RNA binding"/>
    <property type="evidence" value="ECO:0007669"/>
    <property type="project" value="UniProtKB-UniRule"/>
</dbReference>
<dbReference type="InterPro" id="IPR053316">
    <property type="entry name" value="Epigenetic_reg_gene_expr"/>
</dbReference>
<dbReference type="InterPro" id="IPR012677">
    <property type="entry name" value="Nucleotide-bd_a/b_plait_sf"/>
</dbReference>
<keyword evidence="1" id="KW-0694">RNA-binding</keyword>
<protein>
    <recommendedName>
        <fullName evidence="3">RRM domain-containing protein</fullName>
    </recommendedName>
</protein>
<dbReference type="SUPFAM" id="SSF54928">
    <property type="entry name" value="RNA-binding domain, RBD"/>
    <property type="match status" value="1"/>
</dbReference>
<reference evidence="4" key="1">
    <citation type="journal article" date="2022" name="Plant J.">
        <title>Strategies of tolerance reflected in two North American maple genomes.</title>
        <authorList>
            <person name="McEvoy S.L."/>
            <person name="Sezen U.U."/>
            <person name="Trouern-Trend A."/>
            <person name="McMahon S.M."/>
            <person name="Schaberg P.G."/>
            <person name="Yang J."/>
            <person name="Wegrzyn J.L."/>
            <person name="Swenson N.G."/>
        </authorList>
    </citation>
    <scope>NUCLEOTIDE SEQUENCE</scope>
    <source>
        <strain evidence="4">NS2018</strain>
    </source>
</reference>
<sequence length="485" mass="54123">MEVDGMMMVVRWRPKRNRDPTQLPRTSRPLYLEPATRLRPVLVAATGALCRPAVGASTSGQQQILRLHSFVYASSDMGSTDLTEYVAFEEKVRRTVYLDNISPLVTESVLRNGLNQFGTVKSCQFIQNYTESKNIPLCALVEMGNVKQAKAVVAALGEFPFMMSGMPRPVRARLAEVEMFDDRPKKPGRKRHCCWLNPNGPDFEVAQKLKRLVRKHAAEASFLLKKQLQEEEKLEKHQEDSLKANYKKYELIEGIMGDGTAKRLAQQYGYPLHECPHISPNSEIPHHLKYGASIKVAPIDRPIRRQKGDDRVEKFYCVVSDDVAGDALRSAKKSQEIVVEDFGFQNLNSPSDVCPSSTKRDLGDFVGRVDLATNNDSFDPKGKETFLTFSDAIKSGAHHSQGQYSRGTSRMGVGLSSKSQMPHSKPVHAISGVRAKRKDLESSGSFTAKKKLKPDVVLAFNSSVSDDDISTQPTVKPAKQAHYDR</sequence>
<gene>
    <name evidence="4" type="ORF">LWI29_012178</name>
</gene>
<evidence type="ECO:0000313" key="4">
    <source>
        <dbReference type="EMBL" id="KAK0607254.1"/>
    </source>
</evidence>
<feature type="region of interest" description="Disordered" evidence="2">
    <location>
        <begin position="463"/>
        <end position="485"/>
    </location>
</feature>
<accession>A0AA39W2B9</accession>
<dbReference type="Proteomes" id="UP001168877">
    <property type="component" value="Unassembled WGS sequence"/>
</dbReference>
<dbReference type="PROSITE" id="PS50102">
    <property type="entry name" value="RRM"/>
    <property type="match status" value="1"/>
</dbReference>
<feature type="region of interest" description="Disordered" evidence="2">
    <location>
        <begin position="397"/>
        <end position="426"/>
    </location>
</feature>
<dbReference type="InterPro" id="IPR000504">
    <property type="entry name" value="RRM_dom"/>
</dbReference>
<organism evidence="4 5">
    <name type="scientific">Acer saccharum</name>
    <name type="common">Sugar maple</name>
    <dbReference type="NCBI Taxonomy" id="4024"/>
    <lineage>
        <taxon>Eukaryota</taxon>
        <taxon>Viridiplantae</taxon>
        <taxon>Streptophyta</taxon>
        <taxon>Embryophyta</taxon>
        <taxon>Tracheophyta</taxon>
        <taxon>Spermatophyta</taxon>
        <taxon>Magnoliopsida</taxon>
        <taxon>eudicotyledons</taxon>
        <taxon>Gunneridae</taxon>
        <taxon>Pentapetalae</taxon>
        <taxon>rosids</taxon>
        <taxon>malvids</taxon>
        <taxon>Sapindales</taxon>
        <taxon>Sapindaceae</taxon>
        <taxon>Hippocastanoideae</taxon>
        <taxon>Acereae</taxon>
        <taxon>Acer</taxon>
    </lineage>
</organism>
<keyword evidence="5" id="KW-1185">Reference proteome</keyword>
<feature type="compositionally biased region" description="Polar residues" evidence="2">
    <location>
        <begin position="398"/>
        <end position="408"/>
    </location>
</feature>
<dbReference type="PANTHER" id="PTHR36309">
    <property type="entry name" value="RNA-BINDING (RRM/RBD/RNP MOTIFS) FAMILY PROTEIN"/>
    <property type="match status" value="1"/>
</dbReference>
<comment type="caution">
    <text evidence="4">The sequence shown here is derived from an EMBL/GenBank/DDBJ whole genome shotgun (WGS) entry which is preliminary data.</text>
</comment>
<dbReference type="AlphaFoldDB" id="A0AA39W2B9"/>
<evidence type="ECO:0000256" key="1">
    <source>
        <dbReference type="PROSITE-ProRule" id="PRU00176"/>
    </source>
</evidence>
<feature type="compositionally biased region" description="Polar residues" evidence="2">
    <location>
        <begin position="463"/>
        <end position="474"/>
    </location>
</feature>
<feature type="domain" description="RRM" evidence="3">
    <location>
        <begin position="94"/>
        <end position="177"/>
    </location>
</feature>
<dbReference type="SMART" id="SM00360">
    <property type="entry name" value="RRM"/>
    <property type="match status" value="1"/>
</dbReference>
<dbReference type="CDD" id="cd00590">
    <property type="entry name" value="RRM_SF"/>
    <property type="match status" value="1"/>
</dbReference>
<evidence type="ECO:0000256" key="2">
    <source>
        <dbReference type="SAM" id="MobiDB-lite"/>
    </source>
</evidence>
<dbReference type="InterPro" id="IPR035979">
    <property type="entry name" value="RBD_domain_sf"/>
</dbReference>
<evidence type="ECO:0000259" key="3">
    <source>
        <dbReference type="PROSITE" id="PS50102"/>
    </source>
</evidence>